<gene>
    <name evidence="9" type="ORF">PDPUS_2_00179</name>
</gene>
<evidence type="ECO:0000256" key="8">
    <source>
        <dbReference type="SAM" id="Phobius"/>
    </source>
</evidence>
<organism evidence="9 10">
    <name type="scientific">Photobacterium damsela subsp. piscicida</name>
    <name type="common">Pasteurella piscicida</name>
    <dbReference type="NCBI Taxonomy" id="38294"/>
    <lineage>
        <taxon>Bacteria</taxon>
        <taxon>Pseudomonadati</taxon>
        <taxon>Pseudomonadota</taxon>
        <taxon>Gammaproteobacteria</taxon>
        <taxon>Vibrionales</taxon>
        <taxon>Vibrionaceae</taxon>
        <taxon>Photobacterium</taxon>
    </lineage>
</organism>
<feature type="transmembrane region" description="Helical" evidence="8">
    <location>
        <begin position="15"/>
        <end position="33"/>
    </location>
</feature>
<dbReference type="EMBL" id="AP018046">
    <property type="protein sequence ID" value="BAX54765.1"/>
    <property type="molecule type" value="Genomic_DNA"/>
</dbReference>
<evidence type="ECO:0000256" key="4">
    <source>
        <dbReference type="ARBA" id="ARBA00022475"/>
    </source>
</evidence>
<keyword evidence="7 8" id="KW-0472">Membrane</keyword>
<feature type="transmembrane region" description="Helical" evidence="8">
    <location>
        <begin position="482"/>
        <end position="502"/>
    </location>
</feature>
<dbReference type="GO" id="GO:0005886">
    <property type="term" value="C:plasma membrane"/>
    <property type="evidence" value="ECO:0007669"/>
    <property type="project" value="UniProtKB-SubCell"/>
</dbReference>
<dbReference type="GO" id="GO:0022857">
    <property type="term" value="F:transmembrane transporter activity"/>
    <property type="evidence" value="ECO:0007669"/>
    <property type="project" value="InterPro"/>
</dbReference>
<keyword evidence="5 8" id="KW-0812">Transmembrane</keyword>
<comment type="subcellular location">
    <subcellularLocation>
        <location evidence="1">Cell membrane</location>
        <topology evidence="1">Multi-pass membrane protein</topology>
    </subcellularLocation>
</comment>
<comment type="similarity">
    <text evidence="2">Belongs to the BCCT transporter (TC 2.A.15) family.</text>
</comment>
<proteinExistence type="inferred from homology"/>
<evidence type="ECO:0000313" key="9">
    <source>
        <dbReference type="EMBL" id="BAX54765.1"/>
    </source>
</evidence>
<feature type="transmembrane region" description="Helical" evidence="8">
    <location>
        <begin position="266"/>
        <end position="286"/>
    </location>
</feature>
<name>A0AAD1CJI8_PHODP</name>
<dbReference type="Pfam" id="PF02028">
    <property type="entry name" value="BCCT"/>
    <property type="match status" value="1"/>
</dbReference>
<dbReference type="RefSeq" id="WP_371332725.1">
    <property type="nucleotide sequence ID" value="NZ_AP018046.1"/>
</dbReference>
<keyword evidence="3" id="KW-0813">Transport</keyword>
<feature type="transmembrane region" description="Helical" evidence="8">
    <location>
        <begin position="357"/>
        <end position="380"/>
    </location>
</feature>
<evidence type="ECO:0000256" key="1">
    <source>
        <dbReference type="ARBA" id="ARBA00004651"/>
    </source>
</evidence>
<protein>
    <submittedName>
        <fullName evidence="9">L-carnitine/gamma-butyrobetaine antiporter</fullName>
    </submittedName>
</protein>
<evidence type="ECO:0000256" key="2">
    <source>
        <dbReference type="ARBA" id="ARBA00005658"/>
    </source>
</evidence>
<keyword evidence="6 8" id="KW-1133">Transmembrane helix</keyword>
<accession>A0AAD1CJI8</accession>
<evidence type="ECO:0000256" key="7">
    <source>
        <dbReference type="ARBA" id="ARBA00023136"/>
    </source>
</evidence>
<evidence type="ECO:0000256" key="6">
    <source>
        <dbReference type="ARBA" id="ARBA00022989"/>
    </source>
</evidence>
<dbReference type="Proteomes" id="UP000218676">
    <property type="component" value="Chromosome 2"/>
</dbReference>
<dbReference type="PANTHER" id="PTHR30047">
    <property type="entry name" value="HIGH-AFFINITY CHOLINE TRANSPORT PROTEIN-RELATED"/>
    <property type="match status" value="1"/>
</dbReference>
<feature type="transmembrane region" description="Helical" evidence="8">
    <location>
        <begin position="142"/>
        <end position="165"/>
    </location>
</feature>
<reference evidence="10" key="1">
    <citation type="submission" date="2017-05" db="EMBL/GenBank/DDBJ databases">
        <title>Whole genome sequence of fish pathogenic bacteria, Photobacterium damselae subsp. piscicida, strain 91-197, isolated from hybrid striped bass (Morone sp.) in USA.</title>
        <authorList>
            <person name="Teru Y."/>
            <person name="Hikima J."/>
            <person name="Kono T."/>
            <person name="Sakai M."/>
            <person name="Takano T."/>
            <person name="Hawke J.P."/>
            <person name="Takeyama H."/>
            <person name="Aoki T."/>
        </authorList>
    </citation>
    <scope>NUCLEOTIDE SEQUENCE [LARGE SCALE GENOMIC DNA]</scope>
    <source>
        <strain evidence="10">91-197</strain>
    </source>
</reference>
<feature type="transmembrane region" description="Helical" evidence="8">
    <location>
        <begin position="92"/>
        <end position="113"/>
    </location>
</feature>
<evidence type="ECO:0000313" key="10">
    <source>
        <dbReference type="Proteomes" id="UP000218676"/>
    </source>
</evidence>
<feature type="transmembrane region" description="Helical" evidence="8">
    <location>
        <begin position="457"/>
        <end position="476"/>
    </location>
</feature>
<dbReference type="AlphaFoldDB" id="A0AAD1CJI8"/>
<evidence type="ECO:0000256" key="3">
    <source>
        <dbReference type="ARBA" id="ARBA00022448"/>
    </source>
</evidence>
<sequence length="639" mass="70138">MIARKLNFQLIDRPTFFGALGLLISTVVPLLLFPKEGAEWIAIAKSFMTDKLGFLYLGLGVAAFFFMIYIVFSDIGQIKLGDPDEAPEFKTASWAAMLFCGGIGASILYWGAIEWAYYYQSPPFQLEPGSEEAVRWAATYGIFHWGPIAWSIYLVPALPIAYFFYVRKQPVLKVSAALMPVIGEARSHGWVGKLVDVLFIFGLLGGGATTLGLAAPLITEGVNYLFGVPKTTGTQVIVLLICTAIFAYSAYAGMEKGIKLLSNINFWGALGLLAFILICGPTIFMLETGLDSLGRMLSNFFVMATWAEPFGGYGSFADTHFPQDWTTFYWAWWLVFAPSMGLFVARISRGRTIKQMVTGSIFFGSMGCFLFFMILGNYGLSLQLSGALDVVGILNAEGATKAIFSILEQLPFSTFVIAAFTVLCLIFTATTFDSISYILASVVQNNVTEEPMRWNRLFWAFALPFMPSVLLFMGGLSTLQTAAIVGGLPLLVIAVMLMVSAVKAATLDLLHQEGYEDPTINIEELPDVDPWSKEGMALAKFEQLRDAAIEAADAEREALNAIWKLKKKMRAEALSRGDSGYELGDLPQEMHDELEQLTDAAMSAKDAKLAASEQAQEARVAFNDIMKQKILAEAQEQTA</sequence>
<keyword evidence="4" id="KW-1003">Cell membrane</keyword>
<feature type="transmembrane region" description="Helical" evidence="8">
    <location>
        <begin position="194"/>
        <end position="215"/>
    </location>
</feature>
<dbReference type="InterPro" id="IPR000060">
    <property type="entry name" value="BCCT_transptr"/>
</dbReference>
<feature type="transmembrane region" description="Helical" evidence="8">
    <location>
        <begin position="328"/>
        <end position="345"/>
    </location>
</feature>
<feature type="transmembrane region" description="Helical" evidence="8">
    <location>
        <begin position="53"/>
        <end position="72"/>
    </location>
</feature>
<dbReference type="PANTHER" id="PTHR30047:SF7">
    <property type="entry name" value="HIGH-AFFINITY CHOLINE TRANSPORT PROTEIN"/>
    <property type="match status" value="1"/>
</dbReference>
<feature type="transmembrane region" description="Helical" evidence="8">
    <location>
        <begin position="415"/>
        <end position="436"/>
    </location>
</feature>
<feature type="transmembrane region" description="Helical" evidence="8">
    <location>
        <begin position="235"/>
        <end position="254"/>
    </location>
</feature>
<evidence type="ECO:0000256" key="5">
    <source>
        <dbReference type="ARBA" id="ARBA00022692"/>
    </source>
</evidence>
<dbReference type="NCBIfam" id="TIGR00842">
    <property type="entry name" value="bcct"/>
    <property type="match status" value="1"/>
</dbReference>